<accession>A0A5C6B0J3</accession>
<comment type="caution">
    <text evidence="1">The sequence shown here is derived from an EMBL/GenBank/DDBJ whole genome shotgun (WGS) entry which is preliminary data.</text>
</comment>
<keyword evidence="2" id="KW-1185">Reference proteome</keyword>
<gene>
    <name evidence="1" type="ORF">Pla52n_31370</name>
</gene>
<evidence type="ECO:0000313" key="1">
    <source>
        <dbReference type="EMBL" id="TWU05091.1"/>
    </source>
</evidence>
<dbReference type="AlphaFoldDB" id="A0A5C6B0J3"/>
<evidence type="ECO:0000313" key="2">
    <source>
        <dbReference type="Proteomes" id="UP000320176"/>
    </source>
</evidence>
<dbReference type="EMBL" id="SJPN01000003">
    <property type="protein sequence ID" value="TWU05091.1"/>
    <property type="molecule type" value="Genomic_DNA"/>
</dbReference>
<name>A0A5C6B0J3_9BACT</name>
<reference evidence="1 2" key="1">
    <citation type="submission" date="2019-02" db="EMBL/GenBank/DDBJ databases">
        <title>Deep-cultivation of Planctomycetes and their phenomic and genomic characterization uncovers novel biology.</title>
        <authorList>
            <person name="Wiegand S."/>
            <person name="Jogler M."/>
            <person name="Boedeker C."/>
            <person name="Pinto D."/>
            <person name="Vollmers J."/>
            <person name="Rivas-Marin E."/>
            <person name="Kohn T."/>
            <person name="Peeters S.H."/>
            <person name="Heuer A."/>
            <person name="Rast P."/>
            <person name="Oberbeckmann S."/>
            <person name="Bunk B."/>
            <person name="Jeske O."/>
            <person name="Meyerdierks A."/>
            <person name="Storesund J.E."/>
            <person name="Kallscheuer N."/>
            <person name="Luecker S."/>
            <person name="Lage O.M."/>
            <person name="Pohl T."/>
            <person name="Merkel B.J."/>
            <person name="Hornburger P."/>
            <person name="Mueller R.-W."/>
            <person name="Bruemmer F."/>
            <person name="Labrenz M."/>
            <person name="Spormann A.M."/>
            <person name="Op Den Camp H."/>
            <person name="Overmann J."/>
            <person name="Amann R."/>
            <person name="Jetten M.S.M."/>
            <person name="Mascher T."/>
            <person name="Medema M.H."/>
            <person name="Devos D.P."/>
            <person name="Kaster A.-K."/>
            <person name="Ovreas L."/>
            <person name="Rohde M."/>
            <person name="Galperin M.Y."/>
            <person name="Jogler C."/>
        </authorList>
    </citation>
    <scope>NUCLEOTIDE SEQUENCE [LARGE SCALE GENOMIC DNA]</scope>
    <source>
        <strain evidence="1 2">Pla52n</strain>
    </source>
</reference>
<proteinExistence type="predicted"/>
<sequence length="146" mass="16717">MTVRKLFCQPKSPRSVDSRIVPDYQVDVLGLDLDGVITDAPGFFSAWTHAWPGKVIVITYRRDRAKAIADLEERNIRYDDVVLVDRFEAKAEVIAEYGVTIYVDDQPEMLKHIPAGVQVMLFRNEGNYDFDDRRWMFSGATGKQVC</sequence>
<organism evidence="1 2">
    <name type="scientific">Stieleria varia</name>
    <dbReference type="NCBI Taxonomy" id="2528005"/>
    <lineage>
        <taxon>Bacteria</taxon>
        <taxon>Pseudomonadati</taxon>
        <taxon>Planctomycetota</taxon>
        <taxon>Planctomycetia</taxon>
        <taxon>Pirellulales</taxon>
        <taxon>Pirellulaceae</taxon>
        <taxon>Stieleria</taxon>
    </lineage>
</organism>
<dbReference type="Proteomes" id="UP000320176">
    <property type="component" value="Unassembled WGS sequence"/>
</dbReference>
<protein>
    <submittedName>
        <fullName evidence="1">Uncharacterized protein</fullName>
    </submittedName>
</protein>